<evidence type="ECO:0008006" key="2">
    <source>
        <dbReference type="Google" id="ProtNLM"/>
    </source>
</evidence>
<reference evidence="1" key="1">
    <citation type="journal article" date="2020" name="Nature">
        <title>Giant virus diversity and host interactions through global metagenomics.</title>
        <authorList>
            <person name="Schulz F."/>
            <person name="Roux S."/>
            <person name="Paez-Espino D."/>
            <person name="Jungbluth S."/>
            <person name="Walsh D.A."/>
            <person name="Denef V.J."/>
            <person name="McMahon K.D."/>
            <person name="Konstantinidis K.T."/>
            <person name="Eloe-Fadrosh E.A."/>
            <person name="Kyrpides N.C."/>
            <person name="Woyke T."/>
        </authorList>
    </citation>
    <scope>NUCLEOTIDE SEQUENCE</scope>
    <source>
        <strain evidence="1">GVMAG-M-3300020166-18</strain>
    </source>
</reference>
<sequence>MASNNTTLYKAMDQYFIYKGNIEQKRTLAKKKIINNDELDKDAKTALIATLSQKCINCKRDVGTTFSENDRTFKVVCGDVSKPCNLNIEFVLGKKEHYDDIIHSASETVNELKEKIIHLKAELIYGYKDESEIKDEFTSIKAEYNNFQNIFETIIKRKNKLLNSANSQIDPLNQMLNNQIIIIRKNTQSYLESNDPIHITNNIKLYNTEIKELLQDIKTKKYASNYVIKDGKEPKEFFYLIQETTRLNDLYVSLFKDDMSKLINYTT</sequence>
<dbReference type="EMBL" id="MN739271">
    <property type="protein sequence ID" value="QHS96350.1"/>
    <property type="molecule type" value="Genomic_DNA"/>
</dbReference>
<dbReference type="AlphaFoldDB" id="A0A6C0BW71"/>
<proteinExistence type="predicted"/>
<evidence type="ECO:0000313" key="1">
    <source>
        <dbReference type="EMBL" id="QHS96350.1"/>
    </source>
</evidence>
<accession>A0A6C0BW71</accession>
<organism evidence="1">
    <name type="scientific">viral metagenome</name>
    <dbReference type="NCBI Taxonomy" id="1070528"/>
    <lineage>
        <taxon>unclassified sequences</taxon>
        <taxon>metagenomes</taxon>
        <taxon>organismal metagenomes</taxon>
    </lineage>
</organism>
<name>A0A6C0BW71_9ZZZZ</name>
<protein>
    <recommendedName>
        <fullName evidence="2">Recombinase zinc beta ribbon domain-containing protein</fullName>
    </recommendedName>
</protein>